<gene>
    <name evidence="2" type="ORF">SLNSH_19780</name>
</gene>
<dbReference type="Proteomes" id="UP000239772">
    <property type="component" value="Unassembled WGS sequence"/>
</dbReference>
<evidence type="ECO:0000256" key="1">
    <source>
        <dbReference type="SAM" id="Phobius"/>
    </source>
</evidence>
<organism evidence="2 3">
    <name type="scientific">Alsobacter soli</name>
    <dbReference type="NCBI Taxonomy" id="2109933"/>
    <lineage>
        <taxon>Bacteria</taxon>
        <taxon>Pseudomonadati</taxon>
        <taxon>Pseudomonadota</taxon>
        <taxon>Alphaproteobacteria</taxon>
        <taxon>Hyphomicrobiales</taxon>
        <taxon>Alsobacteraceae</taxon>
        <taxon>Alsobacter</taxon>
    </lineage>
</organism>
<reference evidence="3" key="1">
    <citation type="submission" date="2018-03" db="EMBL/GenBank/DDBJ databases">
        <authorList>
            <person name="Sun L."/>
            <person name="Liu H."/>
            <person name="Chen W."/>
            <person name="Huang K."/>
            <person name="Liu W."/>
            <person name="Gao X."/>
        </authorList>
    </citation>
    <scope>NUCLEOTIDE SEQUENCE [LARGE SCALE GENOMIC DNA]</scope>
    <source>
        <strain evidence="3">SH9</strain>
    </source>
</reference>
<dbReference type="PANTHER" id="PTHR42941">
    <property type="entry name" value="SLL1037 PROTEIN"/>
    <property type="match status" value="1"/>
</dbReference>
<dbReference type="Gene3D" id="3.40.190.10">
    <property type="entry name" value="Periplasmic binding protein-like II"/>
    <property type="match status" value="2"/>
</dbReference>
<evidence type="ECO:0000313" key="3">
    <source>
        <dbReference type="Proteomes" id="UP000239772"/>
    </source>
</evidence>
<keyword evidence="1" id="KW-1133">Transmembrane helix</keyword>
<dbReference type="PANTHER" id="PTHR42941:SF1">
    <property type="entry name" value="SLL1037 PROTEIN"/>
    <property type="match status" value="1"/>
</dbReference>
<keyword evidence="1" id="KW-0472">Membrane</keyword>
<sequence length="255" mass="26794">MAAVFVVGPIGAGVLSDTIAAITRTAGAPSLMAFDNADAISNSIPGTESLDVAKGSLRPRPEIPEDSTTVVAVTYRLVAPFSMLNLHAGAIARAILTAKGKLVEAYPQAASIEAPDPDKTTTVLPVHPGVAQYLSSGEQSFVDEAQGYFYGAAMAFSVIGSLWAMVASRLSGKRYAAERNRIGRLIEIADEARAAPVEDLPRLDGELHKTLSEIVRAGTSDPTTSLAASHAEAVLVARRQAADVDRRRERSLGTL</sequence>
<name>A0A2T1HNT0_9HYPH</name>
<evidence type="ECO:0008006" key="4">
    <source>
        <dbReference type="Google" id="ProtNLM"/>
    </source>
</evidence>
<feature type="transmembrane region" description="Helical" evidence="1">
    <location>
        <begin position="148"/>
        <end position="166"/>
    </location>
</feature>
<accession>A0A2T1HNT0</accession>
<keyword evidence="3" id="KW-1185">Reference proteome</keyword>
<protein>
    <recommendedName>
        <fullName evidence="4">C4-dicarboxylate ABC transporter substrate-binding protein</fullName>
    </recommendedName>
</protein>
<dbReference type="EMBL" id="PVZS01000028">
    <property type="protein sequence ID" value="PSC03298.1"/>
    <property type="molecule type" value="Genomic_DNA"/>
</dbReference>
<comment type="caution">
    <text evidence="2">The sequence shown here is derived from an EMBL/GenBank/DDBJ whole genome shotgun (WGS) entry which is preliminary data.</text>
</comment>
<keyword evidence="1" id="KW-0812">Transmembrane</keyword>
<dbReference type="RefSeq" id="WP_106339150.1">
    <property type="nucleotide sequence ID" value="NZ_PVZS01000028.1"/>
</dbReference>
<evidence type="ECO:0000313" key="2">
    <source>
        <dbReference type="EMBL" id="PSC03298.1"/>
    </source>
</evidence>
<dbReference type="InterPro" id="IPR011852">
    <property type="entry name" value="TRAP_TAXI"/>
</dbReference>
<proteinExistence type="predicted"/>
<dbReference type="AlphaFoldDB" id="A0A2T1HNT0"/>